<evidence type="ECO:0000256" key="6">
    <source>
        <dbReference type="SAM" id="Phobius"/>
    </source>
</evidence>
<gene>
    <name evidence="8" type="ORF">Salat_0759800</name>
</gene>
<keyword evidence="3 6" id="KW-1133">Transmembrane helix</keyword>
<proteinExistence type="inferred from homology"/>
<keyword evidence="2 6" id="KW-0812">Transmembrane</keyword>
<evidence type="ECO:0000313" key="8">
    <source>
        <dbReference type="EMBL" id="KAK4435961.1"/>
    </source>
</evidence>
<feature type="transmembrane region" description="Helical" evidence="6">
    <location>
        <begin position="31"/>
        <end position="53"/>
    </location>
</feature>
<accession>A0AAE1YTZ2</accession>
<evidence type="ECO:0000256" key="2">
    <source>
        <dbReference type="ARBA" id="ARBA00022692"/>
    </source>
</evidence>
<evidence type="ECO:0000256" key="1">
    <source>
        <dbReference type="ARBA" id="ARBA00004141"/>
    </source>
</evidence>
<dbReference type="PANTHER" id="PTHR21576:SF110">
    <property type="entry name" value="PROTEIN NUCLEAR FUSION DEFECTIVE 4-LIKE"/>
    <property type="match status" value="1"/>
</dbReference>
<dbReference type="Pfam" id="PF06813">
    <property type="entry name" value="Nodulin-like"/>
    <property type="match status" value="1"/>
</dbReference>
<dbReference type="InterPro" id="IPR010658">
    <property type="entry name" value="Nodulin-like"/>
</dbReference>
<name>A0AAE1YTZ2_9LAMI</name>
<keyword evidence="4 6" id="KW-0472">Membrane</keyword>
<keyword evidence="9" id="KW-1185">Reference proteome</keyword>
<evidence type="ECO:0000259" key="7">
    <source>
        <dbReference type="Pfam" id="PF06813"/>
    </source>
</evidence>
<dbReference type="SUPFAM" id="SSF103473">
    <property type="entry name" value="MFS general substrate transporter"/>
    <property type="match status" value="1"/>
</dbReference>
<dbReference type="EMBL" id="JACGWO010000002">
    <property type="protein sequence ID" value="KAK4435961.1"/>
    <property type="molecule type" value="Genomic_DNA"/>
</dbReference>
<dbReference type="Proteomes" id="UP001293254">
    <property type="component" value="Unassembled WGS sequence"/>
</dbReference>
<evidence type="ECO:0000256" key="3">
    <source>
        <dbReference type="ARBA" id="ARBA00022989"/>
    </source>
</evidence>
<dbReference type="PANTHER" id="PTHR21576">
    <property type="entry name" value="UNCHARACTERIZED NODULIN-LIKE PROTEIN"/>
    <property type="match status" value="1"/>
</dbReference>
<sequence length="311" mass="34780">MGEQSAAPQPPPPSGGCGPCRFTKQVLVGRWFMMFASFLIMAGAGATYLFGVYSKVIKSTLGYDQSTLNLLGSCKDLGANVGVLSGLMAEVTPTWFVLLVGSALNFAGYFMIWLAVTKKISKPSVWQMCIYICVGANSQNFANTARSLRASRTSRSSLRTMKVSRHPNEVKVFYEYLIISCRLWPLCLMGLQLHKTFREEFATFEVEKEASRLGPVFSRVVLLRSRAPNGFSQDSSLKNFLLEVESPKNPYDDIRTPYYTLHRSSDLKYYSDPLQLRPIVRALLDRNILNVRIVGEIVRSRGDEAARSLEA</sequence>
<protein>
    <recommendedName>
        <fullName evidence="7">Nodulin-like domain-containing protein</fullName>
    </recommendedName>
</protein>
<dbReference type="GO" id="GO:0016020">
    <property type="term" value="C:membrane"/>
    <property type="evidence" value="ECO:0007669"/>
    <property type="project" value="UniProtKB-SubCell"/>
</dbReference>
<dbReference type="InterPro" id="IPR036259">
    <property type="entry name" value="MFS_trans_sf"/>
</dbReference>
<comment type="caution">
    <text evidence="8">The sequence shown here is derived from an EMBL/GenBank/DDBJ whole genome shotgun (WGS) entry which is preliminary data.</text>
</comment>
<comment type="similarity">
    <text evidence="5">Belongs to the major facilitator superfamily. Phosphate:H(+) symporter (TC 2.A.1.9) family.</text>
</comment>
<organism evidence="8 9">
    <name type="scientific">Sesamum alatum</name>
    <dbReference type="NCBI Taxonomy" id="300844"/>
    <lineage>
        <taxon>Eukaryota</taxon>
        <taxon>Viridiplantae</taxon>
        <taxon>Streptophyta</taxon>
        <taxon>Embryophyta</taxon>
        <taxon>Tracheophyta</taxon>
        <taxon>Spermatophyta</taxon>
        <taxon>Magnoliopsida</taxon>
        <taxon>eudicotyledons</taxon>
        <taxon>Gunneridae</taxon>
        <taxon>Pentapetalae</taxon>
        <taxon>asterids</taxon>
        <taxon>lamiids</taxon>
        <taxon>Lamiales</taxon>
        <taxon>Pedaliaceae</taxon>
        <taxon>Sesamum</taxon>
    </lineage>
</organism>
<comment type="subcellular location">
    <subcellularLocation>
        <location evidence="1">Membrane</location>
        <topology evidence="1">Multi-pass membrane protein</topology>
    </subcellularLocation>
</comment>
<evidence type="ECO:0000256" key="4">
    <source>
        <dbReference type="ARBA" id="ARBA00023136"/>
    </source>
</evidence>
<evidence type="ECO:0000256" key="5">
    <source>
        <dbReference type="ARBA" id="ARBA00044504"/>
    </source>
</evidence>
<feature type="transmembrane region" description="Helical" evidence="6">
    <location>
        <begin position="95"/>
        <end position="116"/>
    </location>
</feature>
<reference evidence="8" key="1">
    <citation type="submission" date="2020-06" db="EMBL/GenBank/DDBJ databases">
        <authorList>
            <person name="Li T."/>
            <person name="Hu X."/>
            <person name="Zhang T."/>
            <person name="Song X."/>
            <person name="Zhang H."/>
            <person name="Dai N."/>
            <person name="Sheng W."/>
            <person name="Hou X."/>
            <person name="Wei L."/>
        </authorList>
    </citation>
    <scope>NUCLEOTIDE SEQUENCE</scope>
    <source>
        <strain evidence="8">3651</strain>
        <tissue evidence="8">Leaf</tissue>
    </source>
</reference>
<evidence type="ECO:0000313" key="9">
    <source>
        <dbReference type="Proteomes" id="UP001293254"/>
    </source>
</evidence>
<reference evidence="8" key="2">
    <citation type="journal article" date="2024" name="Plant">
        <title>Genomic evolution and insights into agronomic trait innovations of Sesamum species.</title>
        <authorList>
            <person name="Miao H."/>
            <person name="Wang L."/>
            <person name="Qu L."/>
            <person name="Liu H."/>
            <person name="Sun Y."/>
            <person name="Le M."/>
            <person name="Wang Q."/>
            <person name="Wei S."/>
            <person name="Zheng Y."/>
            <person name="Lin W."/>
            <person name="Duan Y."/>
            <person name="Cao H."/>
            <person name="Xiong S."/>
            <person name="Wang X."/>
            <person name="Wei L."/>
            <person name="Li C."/>
            <person name="Ma Q."/>
            <person name="Ju M."/>
            <person name="Zhao R."/>
            <person name="Li G."/>
            <person name="Mu C."/>
            <person name="Tian Q."/>
            <person name="Mei H."/>
            <person name="Zhang T."/>
            <person name="Gao T."/>
            <person name="Zhang H."/>
        </authorList>
    </citation>
    <scope>NUCLEOTIDE SEQUENCE</scope>
    <source>
        <strain evidence="8">3651</strain>
    </source>
</reference>
<dbReference type="AlphaFoldDB" id="A0AAE1YTZ2"/>
<feature type="domain" description="Nodulin-like" evidence="7">
    <location>
        <begin position="30"/>
        <end position="147"/>
    </location>
</feature>